<evidence type="ECO:0000313" key="3">
    <source>
        <dbReference type="Proteomes" id="UP001058974"/>
    </source>
</evidence>
<accession>A0A9D5AUF2</accession>
<sequence length="220" mass="24865">MGPRALSSKRERSSDGPSSQQSTPAFDQAKILGAEQESQYAELASRNIWSERMFDINPQWDYRGCLTLIEGKNWHKLLTPPTDLDYEIVREFYSNALPIKGEGEECAYYKRVGRADWNIELIKEALIFTRRSYVVNALGVPVKFLRKDMNMNAQVIYNEIGMISSSDDRLGTRTLATLAFPGLIMGLCMHVGVAIPSVVHGTIEGVVNDRYFLKHCALRE</sequence>
<keyword evidence="3" id="KW-1185">Reference proteome</keyword>
<dbReference type="AlphaFoldDB" id="A0A9D5AUF2"/>
<organism evidence="2 3">
    <name type="scientific">Pisum sativum</name>
    <name type="common">Garden pea</name>
    <name type="synonym">Lathyrus oleraceus</name>
    <dbReference type="NCBI Taxonomy" id="3888"/>
    <lineage>
        <taxon>Eukaryota</taxon>
        <taxon>Viridiplantae</taxon>
        <taxon>Streptophyta</taxon>
        <taxon>Embryophyta</taxon>
        <taxon>Tracheophyta</taxon>
        <taxon>Spermatophyta</taxon>
        <taxon>Magnoliopsida</taxon>
        <taxon>eudicotyledons</taxon>
        <taxon>Gunneridae</taxon>
        <taxon>Pentapetalae</taxon>
        <taxon>rosids</taxon>
        <taxon>fabids</taxon>
        <taxon>Fabales</taxon>
        <taxon>Fabaceae</taxon>
        <taxon>Papilionoideae</taxon>
        <taxon>50 kb inversion clade</taxon>
        <taxon>NPAAA clade</taxon>
        <taxon>Hologalegina</taxon>
        <taxon>IRL clade</taxon>
        <taxon>Fabeae</taxon>
        <taxon>Lathyrus</taxon>
    </lineage>
</organism>
<gene>
    <name evidence="2" type="ORF">KIW84_045655</name>
</gene>
<dbReference type="Proteomes" id="UP001058974">
    <property type="component" value="Chromosome 4"/>
</dbReference>
<proteinExistence type="predicted"/>
<evidence type="ECO:0000313" key="2">
    <source>
        <dbReference type="EMBL" id="KAI5422273.1"/>
    </source>
</evidence>
<reference evidence="2 3" key="1">
    <citation type="journal article" date="2022" name="Nat. Genet.">
        <title>Improved pea reference genome and pan-genome highlight genomic features and evolutionary characteristics.</title>
        <authorList>
            <person name="Yang T."/>
            <person name="Liu R."/>
            <person name="Luo Y."/>
            <person name="Hu S."/>
            <person name="Wang D."/>
            <person name="Wang C."/>
            <person name="Pandey M.K."/>
            <person name="Ge S."/>
            <person name="Xu Q."/>
            <person name="Li N."/>
            <person name="Li G."/>
            <person name="Huang Y."/>
            <person name="Saxena R.K."/>
            <person name="Ji Y."/>
            <person name="Li M."/>
            <person name="Yan X."/>
            <person name="He Y."/>
            <person name="Liu Y."/>
            <person name="Wang X."/>
            <person name="Xiang C."/>
            <person name="Varshney R.K."/>
            <person name="Ding H."/>
            <person name="Gao S."/>
            <person name="Zong X."/>
        </authorList>
    </citation>
    <scope>NUCLEOTIDE SEQUENCE [LARGE SCALE GENOMIC DNA]</scope>
    <source>
        <strain evidence="2 3">cv. Zhongwan 6</strain>
    </source>
</reference>
<protein>
    <submittedName>
        <fullName evidence="2">Uncharacterized protein</fullName>
    </submittedName>
</protein>
<feature type="compositionally biased region" description="Polar residues" evidence="1">
    <location>
        <begin position="15"/>
        <end position="25"/>
    </location>
</feature>
<feature type="region of interest" description="Disordered" evidence="1">
    <location>
        <begin position="1"/>
        <end position="26"/>
    </location>
</feature>
<name>A0A9D5AUF2_PEA</name>
<evidence type="ECO:0000256" key="1">
    <source>
        <dbReference type="SAM" id="MobiDB-lite"/>
    </source>
</evidence>
<comment type="caution">
    <text evidence="2">The sequence shown here is derived from an EMBL/GenBank/DDBJ whole genome shotgun (WGS) entry which is preliminary data.</text>
</comment>
<dbReference type="EMBL" id="JAMSHJ010000004">
    <property type="protein sequence ID" value="KAI5422273.1"/>
    <property type="molecule type" value="Genomic_DNA"/>
</dbReference>
<dbReference type="Gramene" id="Psat04G0565500-T1">
    <property type="protein sequence ID" value="KAI5422273.1"/>
    <property type="gene ID" value="KIW84_045655"/>
</dbReference>